<evidence type="ECO:0000313" key="3">
    <source>
        <dbReference type="EMBL" id="SPQ01560.1"/>
    </source>
</evidence>
<evidence type="ECO:0000313" key="4">
    <source>
        <dbReference type="Proteomes" id="UP000245125"/>
    </source>
</evidence>
<dbReference type="PANTHER" id="PTHR12526:SF638">
    <property type="entry name" value="SPORE COAT PROTEIN SA"/>
    <property type="match status" value="1"/>
</dbReference>
<organism evidence="3 4">
    <name type="scientific">Candidatus Sulfobium mesophilum</name>
    <dbReference type="NCBI Taxonomy" id="2016548"/>
    <lineage>
        <taxon>Bacteria</taxon>
        <taxon>Pseudomonadati</taxon>
        <taxon>Nitrospirota</taxon>
        <taxon>Nitrospiria</taxon>
        <taxon>Nitrospirales</taxon>
        <taxon>Nitrospiraceae</taxon>
        <taxon>Candidatus Sulfobium</taxon>
    </lineage>
</organism>
<evidence type="ECO:0000259" key="1">
    <source>
        <dbReference type="Pfam" id="PF00534"/>
    </source>
</evidence>
<dbReference type="CDD" id="cd03801">
    <property type="entry name" value="GT4_PimA-like"/>
    <property type="match status" value="1"/>
</dbReference>
<dbReference type="InterPro" id="IPR028098">
    <property type="entry name" value="Glyco_trans_4-like_N"/>
</dbReference>
<dbReference type="GO" id="GO:0017176">
    <property type="term" value="F:phosphatidylinositol N-acetylglucosaminyltransferase activity"/>
    <property type="evidence" value="ECO:0007669"/>
    <property type="project" value="UniProtKB-EC"/>
</dbReference>
<dbReference type="Gene3D" id="3.40.50.2000">
    <property type="entry name" value="Glycogen Phosphorylase B"/>
    <property type="match status" value="2"/>
</dbReference>
<protein>
    <submittedName>
        <fullName evidence="3">Putative Phosphatidylinositol N-acetylglucosaminyltransferase</fullName>
        <ecNumber evidence="3">2.4.1.198</ecNumber>
    </submittedName>
</protein>
<feature type="domain" description="Glycosyl transferase family 1" evidence="1">
    <location>
        <begin position="170"/>
        <end position="338"/>
    </location>
</feature>
<keyword evidence="4" id="KW-1185">Reference proteome</keyword>
<dbReference type="PANTHER" id="PTHR12526">
    <property type="entry name" value="GLYCOSYLTRANSFERASE"/>
    <property type="match status" value="1"/>
</dbReference>
<proteinExistence type="predicted"/>
<dbReference type="OrthoDB" id="9772485at2"/>
<accession>A0A2U3QJP1</accession>
<feature type="domain" description="Glycosyltransferase subfamily 4-like N-terminal" evidence="2">
    <location>
        <begin position="14"/>
        <end position="162"/>
    </location>
</feature>
<dbReference type="Proteomes" id="UP000245125">
    <property type="component" value="Unassembled WGS sequence"/>
</dbReference>
<keyword evidence="3" id="KW-0808">Transferase</keyword>
<dbReference type="InterPro" id="IPR001296">
    <property type="entry name" value="Glyco_trans_1"/>
</dbReference>
<evidence type="ECO:0000259" key="2">
    <source>
        <dbReference type="Pfam" id="PF13439"/>
    </source>
</evidence>
<dbReference type="AlphaFoldDB" id="A0A2U3QJP1"/>
<name>A0A2U3QJP1_9BACT</name>
<gene>
    <name evidence="3" type="ORF">NBG4_60036</name>
</gene>
<sequence>MNILLINVNIGIGWGGIESHSDMLADTLTAMGHKIVLGCGVDGSVTVGTGTVLPSKRVTIRNSGDFRAVVKIVRVCRSRDINLIIANGGREYWPAALAAMFLGTKIIFIRHQTDRIRGTTRWLIHSNVNAVVAVSGAVRQALITSGIKPDKIALIHNCISLSKFDPSRIDRREIRDELAIDGNEWLIGTIGKLTPGKGVYELLRAAGTIMKQKGSLKLVFVGDGEEKERLMEEAERLGIRDKVIFTGVRKDVERIYAAMDIFVLASTCEEAFGMVLIEAMAMGKPVIGTMVGGIPDIIKDDINGLLVPPGDDRILSRAILKYIDDPEFAARTASEGRRTVEQEFSEGVMGERFENLFHKLGLI</sequence>
<dbReference type="EMBL" id="OUUY01000108">
    <property type="protein sequence ID" value="SPQ01560.1"/>
    <property type="molecule type" value="Genomic_DNA"/>
</dbReference>
<reference evidence="4" key="1">
    <citation type="submission" date="2018-03" db="EMBL/GenBank/DDBJ databases">
        <authorList>
            <person name="Zecchin S."/>
        </authorList>
    </citation>
    <scope>NUCLEOTIDE SEQUENCE [LARGE SCALE GENOMIC DNA]</scope>
</reference>
<dbReference type="SUPFAM" id="SSF53756">
    <property type="entry name" value="UDP-Glycosyltransferase/glycogen phosphorylase"/>
    <property type="match status" value="1"/>
</dbReference>
<keyword evidence="3" id="KW-0328">Glycosyltransferase</keyword>
<dbReference type="Pfam" id="PF13439">
    <property type="entry name" value="Glyco_transf_4"/>
    <property type="match status" value="1"/>
</dbReference>
<dbReference type="EC" id="2.4.1.198" evidence="3"/>
<dbReference type="Pfam" id="PF00534">
    <property type="entry name" value="Glycos_transf_1"/>
    <property type="match status" value="1"/>
</dbReference>